<dbReference type="AlphaFoldDB" id="A0A183ESR6"/>
<evidence type="ECO:0000313" key="5">
    <source>
        <dbReference type="WBParaSite" id="GPUH_0002403701-mRNA-1"/>
    </source>
</evidence>
<sequence>MTERVEAYLVKNKSIARDDIADVWQTLEQLYVKRLWHQLTVELRKVICDDAFIKTIDLKDFYDNFINEFEHRINPLQLVEIVIPVAKSIFRKSTSFSVDIFKRTLLQKQAEFQKQCILILWQLLLTQKKKKN</sequence>
<feature type="domain" description="PSD13 N-terminal" evidence="2">
    <location>
        <begin position="23"/>
        <end position="102"/>
    </location>
</feature>
<dbReference type="GO" id="GO:0005198">
    <property type="term" value="F:structural molecule activity"/>
    <property type="evidence" value="ECO:0007669"/>
    <property type="project" value="TreeGrafter"/>
</dbReference>
<dbReference type="PANTHER" id="PTHR10539:SF0">
    <property type="entry name" value="26S PROTEASOME NON-ATPASE REGULATORY SUBUNIT 13"/>
    <property type="match status" value="1"/>
</dbReference>
<dbReference type="GO" id="GO:0005829">
    <property type="term" value="C:cytosol"/>
    <property type="evidence" value="ECO:0007669"/>
    <property type="project" value="TreeGrafter"/>
</dbReference>
<dbReference type="InterPro" id="IPR054179">
    <property type="entry name" value="PSD13_N"/>
</dbReference>
<keyword evidence="1" id="KW-0647">Proteasome</keyword>
<protein>
    <submittedName>
        <fullName evidence="5">RsbRD_N domain-containing protein</fullName>
    </submittedName>
</protein>
<dbReference type="PANTHER" id="PTHR10539">
    <property type="entry name" value="26S PROTEASOME NON-ATPASE REGULATORY SUBUNIT 13"/>
    <property type="match status" value="1"/>
</dbReference>
<dbReference type="GO" id="GO:0005634">
    <property type="term" value="C:nucleus"/>
    <property type="evidence" value="ECO:0007669"/>
    <property type="project" value="TreeGrafter"/>
</dbReference>
<accession>A0A183ESR6</accession>
<evidence type="ECO:0000313" key="3">
    <source>
        <dbReference type="EMBL" id="VDN42269.1"/>
    </source>
</evidence>
<dbReference type="WBParaSite" id="GPUH_0002403701-mRNA-1">
    <property type="protein sequence ID" value="GPUH_0002403701-mRNA-1"/>
    <property type="gene ID" value="GPUH_0002403701"/>
</dbReference>
<reference evidence="3 4" key="2">
    <citation type="submission" date="2018-11" db="EMBL/GenBank/DDBJ databases">
        <authorList>
            <consortium name="Pathogen Informatics"/>
        </authorList>
    </citation>
    <scope>NUCLEOTIDE SEQUENCE [LARGE SCALE GENOMIC DNA]</scope>
</reference>
<evidence type="ECO:0000256" key="1">
    <source>
        <dbReference type="ARBA" id="ARBA00022942"/>
    </source>
</evidence>
<keyword evidence="4" id="KW-1185">Reference proteome</keyword>
<dbReference type="Proteomes" id="UP000271098">
    <property type="component" value="Unassembled WGS sequence"/>
</dbReference>
<gene>
    <name evidence="3" type="ORF">GPUH_LOCUS24008</name>
</gene>
<proteinExistence type="predicted"/>
<dbReference type="Pfam" id="PF22037">
    <property type="entry name" value="PSD13_N"/>
    <property type="match status" value="1"/>
</dbReference>
<name>A0A183ESR6_9BILA</name>
<dbReference type="InterPro" id="IPR035298">
    <property type="entry name" value="PSMD13"/>
</dbReference>
<dbReference type="EMBL" id="UYRT01099757">
    <property type="protein sequence ID" value="VDN42269.1"/>
    <property type="molecule type" value="Genomic_DNA"/>
</dbReference>
<reference evidence="5" key="1">
    <citation type="submission" date="2016-06" db="UniProtKB">
        <authorList>
            <consortium name="WormBaseParasite"/>
        </authorList>
    </citation>
    <scope>IDENTIFICATION</scope>
</reference>
<organism evidence="5">
    <name type="scientific">Gongylonema pulchrum</name>
    <dbReference type="NCBI Taxonomy" id="637853"/>
    <lineage>
        <taxon>Eukaryota</taxon>
        <taxon>Metazoa</taxon>
        <taxon>Ecdysozoa</taxon>
        <taxon>Nematoda</taxon>
        <taxon>Chromadorea</taxon>
        <taxon>Rhabditida</taxon>
        <taxon>Spirurina</taxon>
        <taxon>Spiruromorpha</taxon>
        <taxon>Spiruroidea</taxon>
        <taxon>Gongylonematidae</taxon>
        <taxon>Gongylonema</taxon>
    </lineage>
</organism>
<dbReference type="GO" id="GO:0008541">
    <property type="term" value="C:proteasome regulatory particle, lid subcomplex"/>
    <property type="evidence" value="ECO:0007669"/>
    <property type="project" value="TreeGrafter"/>
</dbReference>
<dbReference type="GO" id="GO:0006511">
    <property type="term" value="P:ubiquitin-dependent protein catabolic process"/>
    <property type="evidence" value="ECO:0007669"/>
    <property type="project" value="TreeGrafter"/>
</dbReference>
<evidence type="ECO:0000313" key="4">
    <source>
        <dbReference type="Proteomes" id="UP000271098"/>
    </source>
</evidence>
<dbReference type="OrthoDB" id="1093at2759"/>
<evidence type="ECO:0000259" key="2">
    <source>
        <dbReference type="Pfam" id="PF22037"/>
    </source>
</evidence>